<protein>
    <submittedName>
        <fullName evidence="1">Uncharacterized protein</fullName>
    </submittedName>
</protein>
<accession>A0A836MQH9</accession>
<dbReference type="EMBL" id="JFZV01000005">
    <property type="protein sequence ID" value="KDN14684.1"/>
    <property type="molecule type" value="Genomic_DNA"/>
</dbReference>
<gene>
    <name evidence="1" type="ORF">SALWKB29_1143</name>
</gene>
<sequence>MYADQLSYALTYKTNNNFMPVLPTISGMSATYFGIKLLR</sequence>
<dbReference type="AlphaFoldDB" id="A0A836MQH9"/>
<comment type="caution">
    <text evidence="1">The sequence shown here is derived from an EMBL/GenBank/DDBJ whole genome shotgun (WGS) entry which is preliminary data.</text>
</comment>
<organism evidence="1 2">
    <name type="scientific">Snodgrassella communis</name>
    <dbReference type="NCBI Taxonomy" id="2946699"/>
    <lineage>
        <taxon>Bacteria</taxon>
        <taxon>Pseudomonadati</taxon>
        <taxon>Pseudomonadota</taxon>
        <taxon>Betaproteobacteria</taxon>
        <taxon>Neisseriales</taxon>
        <taxon>Neisseriaceae</taxon>
        <taxon>Snodgrassella</taxon>
    </lineage>
</organism>
<evidence type="ECO:0000313" key="2">
    <source>
        <dbReference type="Proteomes" id="UP000027170"/>
    </source>
</evidence>
<evidence type="ECO:0000313" key="1">
    <source>
        <dbReference type="EMBL" id="KDN14684.1"/>
    </source>
</evidence>
<keyword evidence="2" id="KW-1185">Reference proteome</keyword>
<reference evidence="1 2" key="1">
    <citation type="submission" date="2014-03" db="EMBL/GenBank/DDBJ databases">
        <title>The genomes of two eusocial bee gut symbionts.</title>
        <authorList>
            <person name="Kwong W.K."/>
            <person name="Engel P."/>
            <person name="Koch H."/>
            <person name="Moran N.A."/>
        </authorList>
    </citation>
    <scope>NUCLEOTIDE SEQUENCE [LARGE SCALE GENOMIC DNA]</scope>
    <source>
        <strain evidence="2">wkB29</strain>
    </source>
</reference>
<dbReference type="Proteomes" id="UP000027170">
    <property type="component" value="Unassembled WGS sequence"/>
</dbReference>
<proteinExistence type="predicted"/>
<name>A0A836MQH9_9NEIS</name>